<dbReference type="PANTHER" id="PTHR47506">
    <property type="entry name" value="TRANSCRIPTIONAL REGULATORY PROTEIN"/>
    <property type="match status" value="1"/>
</dbReference>
<dbReference type="InterPro" id="IPR036271">
    <property type="entry name" value="Tet_transcr_reg_TetR-rel_C_sf"/>
</dbReference>
<dbReference type="RefSeq" id="WP_080889078.1">
    <property type="nucleotide sequence ID" value="NZ_JXCQ01000024.1"/>
</dbReference>
<evidence type="ECO:0000256" key="2">
    <source>
        <dbReference type="ARBA" id="ARBA00023125"/>
    </source>
</evidence>
<evidence type="ECO:0000256" key="5">
    <source>
        <dbReference type="SAM" id="MobiDB-lite"/>
    </source>
</evidence>
<dbReference type="PROSITE" id="PS50977">
    <property type="entry name" value="HTH_TETR_2"/>
    <property type="match status" value="1"/>
</dbReference>
<dbReference type="InterPro" id="IPR001647">
    <property type="entry name" value="HTH_TetR"/>
</dbReference>
<dbReference type="EMBL" id="JXCQ01000024">
    <property type="protein sequence ID" value="KIR21535.1"/>
    <property type="molecule type" value="Genomic_DNA"/>
</dbReference>
<feature type="DNA-binding region" description="H-T-H motif" evidence="4">
    <location>
        <begin position="34"/>
        <end position="53"/>
    </location>
</feature>
<evidence type="ECO:0000256" key="3">
    <source>
        <dbReference type="ARBA" id="ARBA00023163"/>
    </source>
</evidence>
<evidence type="ECO:0000313" key="7">
    <source>
        <dbReference type="EMBL" id="KIR21535.1"/>
    </source>
</evidence>
<dbReference type="SUPFAM" id="SSF46689">
    <property type="entry name" value="Homeodomain-like"/>
    <property type="match status" value="1"/>
</dbReference>
<dbReference type="Gene3D" id="1.10.357.10">
    <property type="entry name" value="Tetracycline Repressor, domain 2"/>
    <property type="match status" value="1"/>
</dbReference>
<keyword evidence="3" id="KW-0804">Transcription</keyword>
<keyword evidence="2 4" id="KW-0238">DNA-binding</keyword>
<evidence type="ECO:0000313" key="8">
    <source>
        <dbReference type="Proteomes" id="UP000032210"/>
    </source>
</evidence>
<comment type="caution">
    <text evidence="7">The sequence shown here is derived from an EMBL/GenBank/DDBJ whole genome shotgun (WGS) entry which is preliminary data.</text>
</comment>
<gene>
    <name evidence="7" type="primary">bdcR</name>
    <name evidence="7" type="ORF">PFLU3_30120</name>
</gene>
<protein>
    <submittedName>
        <fullName evidence="7">BdcR protein</fullName>
    </submittedName>
</protein>
<feature type="domain" description="HTH tetR-type" evidence="6">
    <location>
        <begin position="11"/>
        <end position="71"/>
    </location>
</feature>
<dbReference type="SUPFAM" id="SSF48498">
    <property type="entry name" value="Tetracyclin repressor-like, C-terminal domain"/>
    <property type="match status" value="1"/>
</dbReference>
<keyword evidence="1" id="KW-0805">Transcription regulation</keyword>
<dbReference type="PATRIC" id="fig|294.125.peg.3087"/>
<feature type="region of interest" description="Disordered" evidence="5">
    <location>
        <begin position="196"/>
        <end position="219"/>
    </location>
</feature>
<dbReference type="Proteomes" id="UP000032210">
    <property type="component" value="Unassembled WGS sequence"/>
</dbReference>
<organism evidence="7 8">
    <name type="scientific">Pseudomonas fluorescens</name>
    <dbReference type="NCBI Taxonomy" id="294"/>
    <lineage>
        <taxon>Bacteria</taxon>
        <taxon>Pseudomonadati</taxon>
        <taxon>Pseudomonadota</taxon>
        <taxon>Gammaproteobacteria</taxon>
        <taxon>Pseudomonadales</taxon>
        <taxon>Pseudomonadaceae</taxon>
        <taxon>Pseudomonas</taxon>
    </lineage>
</organism>
<dbReference type="PANTHER" id="PTHR47506:SF1">
    <property type="entry name" value="HTH-TYPE TRANSCRIPTIONAL REGULATOR YJDC"/>
    <property type="match status" value="1"/>
</dbReference>
<evidence type="ECO:0000259" key="6">
    <source>
        <dbReference type="PROSITE" id="PS50977"/>
    </source>
</evidence>
<accession>A0A0D0TKZ8</accession>
<dbReference type="GO" id="GO:0003677">
    <property type="term" value="F:DNA binding"/>
    <property type="evidence" value="ECO:0007669"/>
    <property type="project" value="UniProtKB-UniRule"/>
</dbReference>
<dbReference type="AlphaFoldDB" id="A0A0D0TKZ8"/>
<sequence>MNENNRQRRPAFDREQGVAIAQALFHQHGFDAVSLSDLTNAMNIKPPSFYAAYGSKAELFERAMRRYAGESALPLDRLLAPDRPPAQALTALLVSAATQYGRDKTLRGCLITEGMRADDPIARKMAETLGDAAIQTIRRYLDQVCPQAAQTLADYVLITLRGLSAAACSGLSRKRLMEVAQVASKAISLVLAEHEPPQTSEPLSSAHLPKSFDSGRSSV</sequence>
<reference evidence="7 8" key="1">
    <citation type="submission" date="2015-01" db="EMBL/GenBank/DDBJ databases">
        <title>Genome sequence of the beneficial rhizobacterium Pseudomonas fluorescens 2-79.</title>
        <authorList>
            <person name="Thuermer A."/>
            <person name="Daniel R."/>
        </authorList>
    </citation>
    <scope>NUCLEOTIDE SEQUENCE [LARGE SCALE GENOMIC DNA]</scope>
    <source>
        <strain evidence="7 8">2-79</strain>
    </source>
</reference>
<evidence type="ECO:0000256" key="4">
    <source>
        <dbReference type="PROSITE-ProRule" id="PRU00335"/>
    </source>
</evidence>
<name>A0A0D0TKZ8_PSEFL</name>
<dbReference type="Gene3D" id="1.10.10.60">
    <property type="entry name" value="Homeodomain-like"/>
    <property type="match status" value="1"/>
</dbReference>
<dbReference type="Pfam" id="PF00440">
    <property type="entry name" value="TetR_N"/>
    <property type="match status" value="1"/>
</dbReference>
<dbReference type="InterPro" id="IPR009057">
    <property type="entry name" value="Homeodomain-like_sf"/>
</dbReference>
<evidence type="ECO:0000256" key="1">
    <source>
        <dbReference type="ARBA" id="ARBA00023015"/>
    </source>
</evidence>
<proteinExistence type="predicted"/>